<protein>
    <submittedName>
        <fullName evidence="1">Uncharacterized protein</fullName>
    </submittedName>
</protein>
<gene>
    <name evidence="1" type="ORF">SKAU_G00209370</name>
</gene>
<comment type="caution">
    <text evidence="1">The sequence shown here is derived from an EMBL/GenBank/DDBJ whole genome shotgun (WGS) entry which is preliminary data.</text>
</comment>
<reference evidence="1" key="1">
    <citation type="journal article" date="2023" name="Science">
        <title>Genome structures resolve the early diversification of teleost fishes.</title>
        <authorList>
            <person name="Parey E."/>
            <person name="Louis A."/>
            <person name="Montfort J."/>
            <person name="Bouchez O."/>
            <person name="Roques C."/>
            <person name="Iampietro C."/>
            <person name="Lluch J."/>
            <person name="Castinel A."/>
            <person name="Donnadieu C."/>
            <person name="Desvignes T."/>
            <person name="Floi Bucao C."/>
            <person name="Jouanno E."/>
            <person name="Wen M."/>
            <person name="Mejri S."/>
            <person name="Dirks R."/>
            <person name="Jansen H."/>
            <person name="Henkel C."/>
            <person name="Chen W.J."/>
            <person name="Zahm M."/>
            <person name="Cabau C."/>
            <person name="Klopp C."/>
            <person name="Thompson A.W."/>
            <person name="Robinson-Rechavi M."/>
            <person name="Braasch I."/>
            <person name="Lecointre G."/>
            <person name="Bobe J."/>
            <person name="Postlethwait J.H."/>
            <person name="Berthelot C."/>
            <person name="Roest Crollius H."/>
            <person name="Guiguen Y."/>
        </authorList>
    </citation>
    <scope>NUCLEOTIDE SEQUENCE</scope>
    <source>
        <strain evidence="1">WJC10195</strain>
    </source>
</reference>
<organism evidence="1 2">
    <name type="scientific">Synaphobranchus kaupii</name>
    <name type="common">Kaup's arrowtooth eel</name>
    <dbReference type="NCBI Taxonomy" id="118154"/>
    <lineage>
        <taxon>Eukaryota</taxon>
        <taxon>Metazoa</taxon>
        <taxon>Chordata</taxon>
        <taxon>Craniata</taxon>
        <taxon>Vertebrata</taxon>
        <taxon>Euteleostomi</taxon>
        <taxon>Actinopterygii</taxon>
        <taxon>Neopterygii</taxon>
        <taxon>Teleostei</taxon>
        <taxon>Anguilliformes</taxon>
        <taxon>Synaphobranchidae</taxon>
        <taxon>Synaphobranchus</taxon>
    </lineage>
</organism>
<dbReference type="AlphaFoldDB" id="A0A9Q1ISR2"/>
<keyword evidence="2" id="KW-1185">Reference proteome</keyword>
<proteinExistence type="predicted"/>
<evidence type="ECO:0000313" key="1">
    <source>
        <dbReference type="EMBL" id="KAJ8353370.1"/>
    </source>
</evidence>
<evidence type="ECO:0000313" key="2">
    <source>
        <dbReference type="Proteomes" id="UP001152622"/>
    </source>
</evidence>
<dbReference type="Proteomes" id="UP001152622">
    <property type="component" value="Chromosome 7"/>
</dbReference>
<sequence length="101" mass="11020">MPGLTACDLVGLETDLSPQQRQEAFCFTIQHWQGFAHGNADALSRLHGLWTYAATSWNLDLRRGVCGAGIGGHTAARTGEVCTGYQHHGQQSDPKATRQRK</sequence>
<accession>A0A9Q1ISR2</accession>
<dbReference type="EMBL" id="JAINUF010000007">
    <property type="protein sequence ID" value="KAJ8353370.1"/>
    <property type="molecule type" value="Genomic_DNA"/>
</dbReference>
<name>A0A9Q1ISR2_SYNKA</name>